<organism evidence="2 3">
    <name type="scientific">Crinalium epipsammum PCC 9333</name>
    <dbReference type="NCBI Taxonomy" id="1173022"/>
    <lineage>
        <taxon>Bacteria</taxon>
        <taxon>Bacillati</taxon>
        <taxon>Cyanobacteriota</taxon>
        <taxon>Cyanophyceae</taxon>
        <taxon>Gomontiellales</taxon>
        <taxon>Gomontiellaceae</taxon>
        <taxon>Crinalium</taxon>
    </lineage>
</organism>
<dbReference type="PATRIC" id="fig|1173022.3.peg.4671"/>
<name>K9W4J8_9CYAN</name>
<dbReference type="OrthoDB" id="573511at2"/>
<gene>
    <name evidence="2" type="ORF">Cri9333_4325</name>
</gene>
<dbReference type="PROSITE" id="PS50011">
    <property type="entry name" value="PROTEIN_KINASE_DOM"/>
    <property type="match status" value="1"/>
</dbReference>
<dbReference type="Pfam" id="PF13191">
    <property type="entry name" value="AAA_16"/>
    <property type="match status" value="1"/>
</dbReference>
<dbReference type="KEGG" id="cep:Cri9333_4325"/>
<dbReference type="InterPro" id="IPR011009">
    <property type="entry name" value="Kinase-like_dom_sf"/>
</dbReference>
<dbReference type="EMBL" id="CP003620">
    <property type="protein sequence ID" value="AFZ15111.1"/>
    <property type="molecule type" value="Genomic_DNA"/>
</dbReference>
<dbReference type="Gene3D" id="3.30.200.20">
    <property type="entry name" value="Phosphorylase Kinase, domain 1"/>
    <property type="match status" value="1"/>
</dbReference>
<dbReference type="GO" id="GO:0005524">
    <property type="term" value="F:ATP binding"/>
    <property type="evidence" value="ECO:0007669"/>
    <property type="project" value="InterPro"/>
</dbReference>
<evidence type="ECO:0000259" key="1">
    <source>
        <dbReference type="PROSITE" id="PS50011"/>
    </source>
</evidence>
<dbReference type="eggNOG" id="COG0515">
    <property type="taxonomic scope" value="Bacteria"/>
</dbReference>
<dbReference type="SUPFAM" id="SSF56112">
    <property type="entry name" value="Protein kinase-like (PK-like)"/>
    <property type="match status" value="1"/>
</dbReference>
<dbReference type="SUPFAM" id="SSF52540">
    <property type="entry name" value="P-loop containing nucleoside triphosphate hydrolases"/>
    <property type="match status" value="1"/>
</dbReference>
<dbReference type="PANTHER" id="PTHR43642">
    <property type="entry name" value="HYBRID SIGNAL TRANSDUCTION HISTIDINE KINASE G"/>
    <property type="match status" value="1"/>
</dbReference>
<keyword evidence="3" id="KW-1185">Reference proteome</keyword>
<evidence type="ECO:0000313" key="2">
    <source>
        <dbReference type="EMBL" id="AFZ15111.1"/>
    </source>
</evidence>
<dbReference type="CDD" id="cd14014">
    <property type="entry name" value="STKc_PknB_like"/>
    <property type="match status" value="1"/>
</dbReference>
<dbReference type="Pfam" id="PF00069">
    <property type="entry name" value="Pkinase"/>
    <property type="match status" value="1"/>
</dbReference>
<reference evidence="2 3" key="1">
    <citation type="submission" date="2012-06" db="EMBL/GenBank/DDBJ databases">
        <title>Finished chromosome of genome of Crinalium epipsammum PCC 9333.</title>
        <authorList>
            <consortium name="US DOE Joint Genome Institute"/>
            <person name="Gugger M."/>
            <person name="Coursin T."/>
            <person name="Rippka R."/>
            <person name="Tandeau De Marsac N."/>
            <person name="Huntemann M."/>
            <person name="Wei C.-L."/>
            <person name="Han J."/>
            <person name="Detter J.C."/>
            <person name="Han C."/>
            <person name="Tapia R."/>
            <person name="Davenport K."/>
            <person name="Daligault H."/>
            <person name="Erkkila T."/>
            <person name="Gu W."/>
            <person name="Munk A.C.C."/>
            <person name="Teshima H."/>
            <person name="Xu Y."/>
            <person name="Chain P."/>
            <person name="Chen A."/>
            <person name="Krypides N."/>
            <person name="Mavromatis K."/>
            <person name="Markowitz V."/>
            <person name="Szeto E."/>
            <person name="Ivanova N."/>
            <person name="Mikhailova N."/>
            <person name="Ovchinnikova G."/>
            <person name="Pagani I."/>
            <person name="Pati A."/>
            <person name="Goodwin L."/>
            <person name="Peters L."/>
            <person name="Pitluck S."/>
            <person name="Woyke T."/>
            <person name="Kerfeld C."/>
        </authorList>
    </citation>
    <scope>NUCLEOTIDE SEQUENCE [LARGE SCALE GENOMIC DNA]</scope>
    <source>
        <strain evidence="2 3">PCC 9333</strain>
    </source>
</reference>
<dbReference type="InterPro" id="IPR053159">
    <property type="entry name" value="Hybrid_Histidine_Kinase"/>
</dbReference>
<dbReference type="HOGENOM" id="CLU_028524_0_0_3"/>
<dbReference type="InterPro" id="IPR041664">
    <property type="entry name" value="AAA_16"/>
</dbReference>
<dbReference type="InterPro" id="IPR027417">
    <property type="entry name" value="P-loop_NTPase"/>
</dbReference>
<sequence>MRSGAARLLMIEIAGYQILTKLHESTNSRVYRGVRESDHLPIIIKVLKKDYPTVEEITRYQFEYKITKSLNLEGVVKAYSLEQYQNTLLIVFEDIGGESLAKILSSTHLSLEVFLKLAIKLTEALSQLHNFNIIHKDINLYNIIWNRKTDHVKLIDFGICTEVSREKPSFNSWNLLEGTLGYISPEQTGRMNRSLDYRTDFYSLGATFYQMLTNQLPFTTKDPLELIHYHIAKEVVPPHLINQEIPRIISAIVMKLLAKNAENRYQTAWGIHADLERCLVQLNSSNQISYFPLGEHDISERFQITEKIYGRQQEIEILKTAFAKIAEFEAEQIIIKENNNDLLSLSNPSINTQTQIGFVLISGYSGIGKSALVQEIYKPLTQKQSYFIAGKFAQYQRDIPYFAIVQAFEELIFQLLTESETKLQQWRTKIMASLGSNAQVIIQVLPVLEHLIGNQPEIPALPAIEAENRFNLVFQKFIKVFNQPKHPLVMFLDDLQWADAASLKLIHSLITTGEPQNLLLIGAYRDNEVNATHPLRLMVNELENAGIAVNDVFLSPLRLPDINQLLADTLKCSPNVTQSLADLVQLKTGGNPFFINEFLNTLYSENLVKFNFEVGSWQWSIEEIQSKEITDNIVELLVGKIKN</sequence>
<dbReference type="AlphaFoldDB" id="K9W4J8"/>
<keyword evidence="2" id="KW-0418">Kinase</keyword>
<protein>
    <submittedName>
        <fullName evidence="2">Serine/threonine protein kinase</fullName>
    </submittedName>
</protein>
<evidence type="ECO:0000313" key="3">
    <source>
        <dbReference type="Proteomes" id="UP000010472"/>
    </source>
</evidence>
<keyword evidence="2" id="KW-0808">Transferase</keyword>
<keyword evidence="2" id="KW-0723">Serine/threonine-protein kinase</keyword>
<dbReference type="eggNOG" id="COG3899">
    <property type="taxonomic scope" value="Bacteria"/>
</dbReference>
<dbReference type="Gene3D" id="3.40.50.300">
    <property type="entry name" value="P-loop containing nucleotide triphosphate hydrolases"/>
    <property type="match status" value="1"/>
</dbReference>
<dbReference type="Gene3D" id="1.10.510.10">
    <property type="entry name" value="Transferase(Phosphotransferase) domain 1"/>
    <property type="match status" value="1"/>
</dbReference>
<accession>K9W4J8</accession>
<proteinExistence type="predicted"/>
<dbReference type="Proteomes" id="UP000010472">
    <property type="component" value="Chromosome"/>
</dbReference>
<dbReference type="STRING" id="1173022.Cri9333_4325"/>
<dbReference type="InterPro" id="IPR000719">
    <property type="entry name" value="Prot_kinase_dom"/>
</dbReference>
<dbReference type="PANTHER" id="PTHR43642:SF1">
    <property type="entry name" value="HYBRID SIGNAL TRANSDUCTION HISTIDINE KINASE G"/>
    <property type="match status" value="1"/>
</dbReference>
<dbReference type="GO" id="GO:0004674">
    <property type="term" value="F:protein serine/threonine kinase activity"/>
    <property type="evidence" value="ECO:0007669"/>
    <property type="project" value="UniProtKB-KW"/>
</dbReference>
<feature type="domain" description="Protein kinase" evidence="1">
    <location>
        <begin position="16"/>
        <end position="275"/>
    </location>
</feature>